<comment type="caution">
    <text evidence="2">The sequence shown here is derived from an EMBL/GenBank/DDBJ whole genome shotgun (WGS) entry which is preliminary data.</text>
</comment>
<dbReference type="AlphaFoldDB" id="A0A9P8RNH4"/>
<sequence>MAALDTPAEPPLPAEEGPKPSSHTRRAMAPSGRLTRRSSRKHSPDTDKLADSNPTPTPSMQNLDIPPNPGPMEEQLARLQTFCVYASNLVDGQREDINRVSAAVERIETELKSFRGFLEEVKRGQRATHREQKSNGMTSEELDLLASSMGEIGRKANEVDTLKLELAMMKGKIRRLEDAIQQPTTRRPRHSQQRRSYSASTSSLSGSDDDDDSITSVHSPDALLSSQHSRGRLTAGEPVRRHGRPRHNQTNPTNPLEAPLWERDGSIAKNTNGHRISSSSIGGIRDTTSRRIRKTRSKPSAQASNRGISFINAGESDVIRRYGLPQPQQQQQQQKRRKLEKDFGQDRGEGSNQEDAIRARERVLDEEWRKDYWSEDQRY</sequence>
<feature type="compositionally biased region" description="Polar residues" evidence="1">
    <location>
        <begin position="52"/>
        <end position="62"/>
    </location>
</feature>
<name>A0A9P8RNH4_9PEZI</name>
<reference evidence="2" key="1">
    <citation type="submission" date="2021-03" db="EMBL/GenBank/DDBJ databases">
        <title>Comparative genomics and phylogenomic investigation of the class Geoglossomycetes provide insights into ecological specialization and systematics.</title>
        <authorList>
            <person name="Melie T."/>
            <person name="Pirro S."/>
            <person name="Miller A.N."/>
            <person name="Quandt A."/>
        </authorList>
    </citation>
    <scope>NUCLEOTIDE SEQUENCE</scope>
    <source>
        <strain evidence="2">CAQ_001_2017</strain>
    </source>
</reference>
<accession>A0A9P8RNH4</accession>
<protein>
    <submittedName>
        <fullName evidence="2">Uncharacterized protein</fullName>
    </submittedName>
</protein>
<feature type="compositionally biased region" description="Basic and acidic residues" evidence="1">
    <location>
        <begin position="339"/>
        <end position="361"/>
    </location>
</feature>
<feature type="region of interest" description="Disordered" evidence="1">
    <location>
        <begin position="177"/>
        <end position="309"/>
    </location>
</feature>
<feature type="compositionally biased region" description="Low complexity" evidence="1">
    <location>
        <begin position="276"/>
        <end position="286"/>
    </location>
</feature>
<evidence type="ECO:0000313" key="2">
    <source>
        <dbReference type="EMBL" id="KAH0558577.1"/>
    </source>
</evidence>
<feature type="compositionally biased region" description="Low complexity" evidence="1">
    <location>
        <begin position="196"/>
        <end position="206"/>
    </location>
</feature>
<keyword evidence="3" id="KW-1185">Reference proteome</keyword>
<proteinExistence type="predicted"/>
<dbReference type="EMBL" id="JAGHQM010000804">
    <property type="protein sequence ID" value="KAH0558577.1"/>
    <property type="molecule type" value="Genomic_DNA"/>
</dbReference>
<feature type="region of interest" description="Disordered" evidence="1">
    <location>
        <begin position="325"/>
        <end position="361"/>
    </location>
</feature>
<organism evidence="2 3">
    <name type="scientific">Trichoglossum hirsutum</name>
    <dbReference type="NCBI Taxonomy" id="265104"/>
    <lineage>
        <taxon>Eukaryota</taxon>
        <taxon>Fungi</taxon>
        <taxon>Dikarya</taxon>
        <taxon>Ascomycota</taxon>
        <taxon>Pezizomycotina</taxon>
        <taxon>Geoglossomycetes</taxon>
        <taxon>Geoglossales</taxon>
        <taxon>Geoglossaceae</taxon>
        <taxon>Trichoglossum</taxon>
    </lineage>
</organism>
<evidence type="ECO:0000256" key="1">
    <source>
        <dbReference type="SAM" id="MobiDB-lite"/>
    </source>
</evidence>
<evidence type="ECO:0000313" key="3">
    <source>
        <dbReference type="Proteomes" id="UP000750711"/>
    </source>
</evidence>
<dbReference type="Proteomes" id="UP000750711">
    <property type="component" value="Unassembled WGS sequence"/>
</dbReference>
<feature type="region of interest" description="Disordered" evidence="1">
    <location>
        <begin position="1"/>
        <end position="73"/>
    </location>
</feature>
<gene>
    <name evidence="2" type="ORF">GP486_004766</name>
</gene>